<feature type="coiled-coil region" evidence="1">
    <location>
        <begin position="107"/>
        <end position="165"/>
    </location>
</feature>
<feature type="compositionally biased region" description="Low complexity" evidence="2">
    <location>
        <begin position="12"/>
        <end position="28"/>
    </location>
</feature>
<evidence type="ECO:0000256" key="2">
    <source>
        <dbReference type="SAM" id="MobiDB-lite"/>
    </source>
</evidence>
<comment type="caution">
    <text evidence="4">The sequence shown here is derived from an EMBL/GenBank/DDBJ whole genome shotgun (WGS) entry which is preliminary data.</text>
</comment>
<keyword evidence="5" id="KW-1185">Reference proteome</keyword>
<feature type="domain" description="WIT1/2 N-terminal helical bundle" evidence="3">
    <location>
        <begin position="45"/>
        <end position="182"/>
    </location>
</feature>
<feature type="compositionally biased region" description="Basic and acidic residues" evidence="2">
    <location>
        <begin position="571"/>
        <end position="595"/>
    </location>
</feature>
<proteinExistence type="predicted"/>
<dbReference type="InterPro" id="IPR039976">
    <property type="entry name" value="WIT1/WIT2"/>
</dbReference>
<evidence type="ECO:0000256" key="1">
    <source>
        <dbReference type="SAM" id="Coils"/>
    </source>
</evidence>
<feature type="region of interest" description="Disordered" evidence="2">
    <location>
        <begin position="571"/>
        <end position="601"/>
    </location>
</feature>
<dbReference type="Proteomes" id="UP001318860">
    <property type="component" value="Unassembled WGS sequence"/>
</dbReference>
<keyword evidence="1" id="KW-0175">Coiled coil</keyword>
<dbReference type="EMBL" id="JABTTQ020000005">
    <property type="protein sequence ID" value="KAK6154948.1"/>
    <property type="molecule type" value="Genomic_DNA"/>
</dbReference>
<organism evidence="4 5">
    <name type="scientific">Rehmannia glutinosa</name>
    <name type="common">Chinese foxglove</name>
    <dbReference type="NCBI Taxonomy" id="99300"/>
    <lineage>
        <taxon>Eukaryota</taxon>
        <taxon>Viridiplantae</taxon>
        <taxon>Streptophyta</taxon>
        <taxon>Embryophyta</taxon>
        <taxon>Tracheophyta</taxon>
        <taxon>Spermatophyta</taxon>
        <taxon>Magnoliopsida</taxon>
        <taxon>eudicotyledons</taxon>
        <taxon>Gunneridae</taxon>
        <taxon>Pentapetalae</taxon>
        <taxon>asterids</taxon>
        <taxon>lamiids</taxon>
        <taxon>Lamiales</taxon>
        <taxon>Orobanchaceae</taxon>
        <taxon>Rehmannieae</taxon>
        <taxon>Rehmannia</taxon>
    </lineage>
</organism>
<accession>A0ABR0X5L5</accession>
<name>A0ABR0X5L5_REHGL</name>
<reference evidence="4 5" key="1">
    <citation type="journal article" date="2021" name="Comput. Struct. Biotechnol. J.">
        <title>De novo genome assembly of the potent medicinal plant Rehmannia glutinosa using nanopore technology.</title>
        <authorList>
            <person name="Ma L."/>
            <person name="Dong C."/>
            <person name="Song C."/>
            <person name="Wang X."/>
            <person name="Zheng X."/>
            <person name="Niu Y."/>
            <person name="Chen S."/>
            <person name="Feng W."/>
        </authorList>
    </citation>
    <scope>NUCLEOTIDE SEQUENCE [LARGE SCALE GENOMIC DNA]</scope>
    <source>
        <strain evidence="4">DH-2019</strain>
    </source>
</reference>
<dbReference type="InterPro" id="IPR058610">
    <property type="entry name" value="WIT1_2_N"/>
</dbReference>
<feature type="coiled-coil region" evidence="1">
    <location>
        <begin position="298"/>
        <end position="549"/>
    </location>
</feature>
<dbReference type="Pfam" id="PF26581">
    <property type="entry name" value="WIT1_2_N"/>
    <property type="match status" value="1"/>
</dbReference>
<feature type="region of interest" description="Disordered" evidence="2">
    <location>
        <begin position="1"/>
        <end position="33"/>
    </location>
</feature>
<dbReference type="PANTHER" id="PTHR35705">
    <property type="entry name" value="WPP DOMAIN-INTERACTING TAIL-ANCHORED PROTEIN 1"/>
    <property type="match status" value="1"/>
</dbReference>
<evidence type="ECO:0000313" key="5">
    <source>
        <dbReference type="Proteomes" id="UP001318860"/>
    </source>
</evidence>
<sequence length="635" mass="71796">MGSDSIPDIPASSENVSSGEVEGESNNVDSLEVVSSAGDTTRELECAAESLTRVELDLACSSEKLVNLDILVMHVASRENDFEAFGSEEEHTLEGPVEKALEFDLLYGILESEVRELEKFLSALQSEIDGSRELISSYKQLGYALKEMEEKLQDCEDSLKQSFEQVSDIKAQSVNFQRILLASSGDEKWKDDKELAGLENGSSDLNAKIKMHTAEQQRNILRMLEKSLAREMDLEKKLTESRQTEEDLKFRMQQEVFCMEEEAEDMWERLFEAENSAEILLGISKELFGRIQMAQFSINGANQREGELRSKLQDLTEQLKEKDCALQGSESSRTELVEKAKSLEQKLRELESELHHLKDYPEQNKVLEGKATEAEKRAEIAEAECKLLRESNMELNKDVNCLKNSIADVNERVEQLDRQLRESELKRLHAVASAEASQERQIMLDCTIKDMENLIQDLKSKVLKAESQTESAEEKCIILSESNAELIEEINFLRRRMEHLETSLHQADEVKKETAKDIRVRTKLITDLVLQLALERERLCKQISSLKKEKKVAVKYLQRIKEPSVTVIRSPDAKAKEHLSTDSDGKNGNSRKESNEEIMGSSTISSEVGACLPICSNHPNRYGLLAVVLGDSNVL</sequence>
<gene>
    <name evidence="4" type="ORF">DH2020_009196</name>
</gene>
<dbReference type="SUPFAM" id="SSF57997">
    <property type="entry name" value="Tropomyosin"/>
    <property type="match status" value="2"/>
</dbReference>
<protein>
    <recommendedName>
        <fullName evidence="3">WIT1/2 N-terminal helical bundle domain-containing protein</fullName>
    </recommendedName>
</protein>
<dbReference type="PANTHER" id="PTHR35705:SF1">
    <property type="entry name" value="WPP DOMAIN-INTERACTING TAIL-ANCHORED PROTEIN 1"/>
    <property type="match status" value="1"/>
</dbReference>
<evidence type="ECO:0000259" key="3">
    <source>
        <dbReference type="Pfam" id="PF26581"/>
    </source>
</evidence>
<evidence type="ECO:0000313" key="4">
    <source>
        <dbReference type="EMBL" id="KAK6154948.1"/>
    </source>
</evidence>